<dbReference type="PROSITE" id="PS01050">
    <property type="entry name" value="YJEF_C_2"/>
    <property type="match status" value="1"/>
</dbReference>
<feature type="domain" description="YjeF C-terminal" evidence="20">
    <location>
        <begin position="213"/>
        <end position="461"/>
    </location>
</feature>
<comment type="catalytic activity">
    <reaction evidence="2 18 19">
        <text>(6R)-NADPHX = (6S)-NADPHX</text>
        <dbReference type="Rhea" id="RHEA:32227"/>
        <dbReference type="ChEBI" id="CHEBI:64076"/>
        <dbReference type="ChEBI" id="CHEBI:64077"/>
        <dbReference type="EC" id="5.1.99.6"/>
    </reaction>
</comment>
<sequence length="471" mass="47219">MLRAHTVEDVRRAEAAAMADLPDGALMQRAAAGLAAAVVDLLDGAYGRRVVLLVGPGDNGGDALWAGARLAGRGARVEALLLADRVHAGGLAALRAAGGLATRDPDDLSAAPDLLVDGIVGIGGRPGLRPEAAAALARFPAVPVVAVDVPSGVDVDTGRLDGPHVRADLTVTFGTHKVAHLVDPAATASGALHLVDLGLDPDELGPPALEALQPDDVRALLPRPGPDAQKYTRGVVGVRAGSGTYPGAALLAVSGAGCGLVGMVRYLGPEHIADTVRTAHPEVVGAGRVQAWVVGPGGGDDAGSMLAEARADGVPVVVDADALRHVDAPMPGCVLTPHAGELAAMTGVERAEIEADPLHHAREAARRWDCVVLLKGHHTLVADPAGRVRVTTTGVPWLATAGAGDVLAGLVGALLAAGLEPYDAASVGSWVHGAAATEASAGGPLTAGGVAVQIPRLVRATLNPSGSRPLE</sequence>
<dbReference type="EC" id="5.1.99.6" evidence="19"/>
<evidence type="ECO:0000256" key="15">
    <source>
        <dbReference type="ARBA" id="ARBA00048238"/>
    </source>
</evidence>
<comment type="similarity">
    <text evidence="3 19">In the N-terminal section; belongs to the NnrE/AIBP family.</text>
</comment>
<dbReference type="RefSeq" id="WP_091198113.1">
    <property type="nucleotide sequence ID" value="NZ_FOKC01000004.1"/>
</dbReference>
<dbReference type="Pfam" id="PF03853">
    <property type="entry name" value="YjeF_N"/>
    <property type="match status" value="1"/>
</dbReference>
<comment type="similarity">
    <text evidence="18">Belongs to the NnrE/AIBP family.</text>
</comment>
<dbReference type="GO" id="GO:0016301">
    <property type="term" value="F:kinase activity"/>
    <property type="evidence" value="ECO:0007669"/>
    <property type="project" value="UniProtKB-KW"/>
</dbReference>
<keyword evidence="9 18" id="KW-0630">Potassium</keyword>
<dbReference type="Gene3D" id="3.40.1190.20">
    <property type="match status" value="1"/>
</dbReference>
<evidence type="ECO:0000256" key="17">
    <source>
        <dbReference type="HAMAP-Rule" id="MF_01965"/>
    </source>
</evidence>
<dbReference type="GO" id="GO:0046496">
    <property type="term" value="P:nicotinamide nucleotide metabolic process"/>
    <property type="evidence" value="ECO:0007669"/>
    <property type="project" value="UniProtKB-UniRule"/>
</dbReference>
<evidence type="ECO:0000256" key="9">
    <source>
        <dbReference type="ARBA" id="ARBA00022958"/>
    </source>
</evidence>
<dbReference type="InterPro" id="IPR030677">
    <property type="entry name" value="Nnr"/>
</dbReference>
<feature type="binding site" evidence="18">
    <location>
        <begin position="58"/>
        <end position="62"/>
    </location>
    <ligand>
        <name>(6S)-NADPHX</name>
        <dbReference type="ChEBI" id="CHEBI:64076"/>
    </ligand>
</feature>
<gene>
    <name evidence="17" type="primary">nnrD</name>
    <name evidence="18" type="synonym">nnrE</name>
    <name evidence="22" type="ORF">CXG46_03705</name>
    <name evidence="23" type="ORF">SAMN05192575_10431</name>
</gene>
<dbReference type="PROSITE" id="PS51385">
    <property type="entry name" value="YJEF_N"/>
    <property type="match status" value="1"/>
</dbReference>
<keyword evidence="5 18" id="KW-0479">Metal-binding</keyword>
<evidence type="ECO:0000313" key="22">
    <source>
        <dbReference type="EMBL" id="PKH43569.1"/>
    </source>
</evidence>
<dbReference type="NCBIfam" id="TIGR00197">
    <property type="entry name" value="yjeF_nterm"/>
    <property type="match status" value="1"/>
</dbReference>
<dbReference type="GO" id="GO:0052855">
    <property type="term" value="F:ADP-dependent NAD(P)H-hydrate dehydratase activity"/>
    <property type="evidence" value="ECO:0007669"/>
    <property type="project" value="UniProtKB-UniRule"/>
</dbReference>
<dbReference type="SUPFAM" id="SSF64153">
    <property type="entry name" value="YjeF N-terminal domain-like"/>
    <property type="match status" value="1"/>
</dbReference>
<feature type="binding site" evidence="17">
    <location>
        <position position="404"/>
    </location>
    <ligand>
        <name>AMP</name>
        <dbReference type="ChEBI" id="CHEBI:456215"/>
    </ligand>
</feature>
<evidence type="ECO:0000256" key="7">
    <source>
        <dbReference type="ARBA" id="ARBA00022840"/>
    </source>
</evidence>
<comment type="function">
    <text evidence="17">Catalyzes the dehydration of the S-form of NAD(P)HX at the expense of ADP, which is converted to AMP. Together with NAD(P)HX epimerase, which catalyzes the epimerization of the S- and R-forms, the enzyme allows the repair of both epimers of NAD(P)HX, a damaged form of NAD(P)H that is a result of enzymatic or heat-dependent hydration.</text>
</comment>
<evidence type="ECO:0000256" key="11">
    <source>
        <dbReference type="ARBA" id="ARBA00023235"/>
    </source>
</evidence>
<comment type="subunit">
    <text evidence="17">Homotetramer.</text>
</comment>
<feature type="binding site" evidence="18">
    <location>
        <begin position="121"/>
        <end position="127"/>
    </location>
    <ligand>
        <name>(6S)-NADPHX</name>
        <dbReference type="ChEBI" id="CHEBI:64076"/>
    </ligand>
</feature>
<comment type="cofactor">
    <cofactor evidence="18 19">
        <name>K(+)</name>
        <dbReference type="ChEBI" id="CHEBI:29103"/>
    </cofactor>
    <text evidence="18 19">Binds 1 potassium ion per subunit.</text>
</comment>
<name>A0A1I0YMM9_9ACTN</name>
<feature type="binding site" evidence="18">
    <location>
        <position position="148"/>
    </location>
    <ligand>
        <name>(6S)-NADPHX</name>
        <dbReference type="ChEBI" id="CHEBI:64076"/>
    </ligand>
</feature>
<dbReference type="PROSITE" id="PS51383">
    <property type="entry name" value="YJEF_C_3"/>
    <property type="match status" value="1"/>
</dbReference>
<dbReference type="Proteomes" id="UP000233565">
    <property type="component" value="Unassembled WGS sequence"/>
</dbReference>
<evidence type="ECO:0000256" key="2">
    <source>
        <dbReference type="ARBA" id="ARBA00000909"/>
    </source>
</evidence>
<comment type="cofactor">
    <cofactor evidence="17">
        <name>Mg(2+)</name>
        <dbReference type="ChEBI" id="CHEBI:18420"/>
    </cofactor>
</comment>
<dbReference type="NCBIfam" id="TIGR00196">
    <property type="entry name" value="yjeF_cterm"/>
    <property type="match status" value="1"/>
</dbReference>
<evidence type="ECO:0000259" key="20">
    <source>
        <dbReference type="PROSITE" id="PS51383"/>
    </source>
</evidence>
<comment type="similarity">
    <text evidence="4 19">In the C-terminal section; belongs to the NnrD/CARKD family.</text>
</comment>
<evidence type="ECO:0000256" key="1">
    <source>
        <dbReference type="ARBA" id="ARBA00000013"/>
    </source>
</evidence>
<dbReference type="HAMAP" id="MF_01966">
    <property type="entry name" value="NADHX_epimerase"/>
    <property type="match status" value="1"/>
</dbReference>
<dbReference type="PANTHER" id="PTHR12592">
    <property type="entry name" value="ATP-DEPENDENT (S)-NAD(P)H-HYDRATE DEHYDRATASE FAMILY MEMBER"/>
    <property type="match status" value="1"/>
</dbReference>
<evidence type="ECO:0000256" key="6">
    <source>
        <dbReference type="ARBA" id="ARBA00022741"/>
    </source>
</evidence>
<dbReference type="Pfam" id="PF01256">
    <property type="entry name" value="Carb_kinase"/>
    <property type="match status" value="1"/>
</dbReference>
<feature type="binding site" evidence="18">
    <location>
        <position position="151"/>
    </location>
    <ligand>
        <name>K(+)</name>
        <dbReference type="ChEBI" id="CHEBI:29103"/>
    </ligand>
</feature>
<evidence type="ECO:0000256" key="12">
    <source>
        <dbReference type="ARBA" id="ARBA00023239"/>
    </source>
</evidence>
<keyword evidence="6 17" id="KW-0547">Nucleotide-binding</keyword>
<dbReference type="InterPro" id="IPR004443">
    <property type="entry name" value="YjeF_N_dom"/>
</dbReference>
<feature type="binding site" evidence="17">
    <location>
        <position position="248"/>
    </location>
    <ligand>
        <name>(6S)-NADPHX</name>
        <dbReference type="ChEBI" id="CHEBI:64076"/>
    </ligand>
</feature>
<evidence type="ECO:0000313" key="23">
    <source>
        <dbReference type="EMBL" id="SFB13578.1"/>
    </source>
</evidence>
<comment type="function">
    <text evidence="18">Catalyzes the epimerization of the S- and R-forms of NAD(P)HX, a damaged form of NAD(P)H that is a result of enzymatic or heat-dependent hydration. This is a prerequisite for the S-specific NAD(P)H-hydrate dehydratase to allow the repair of both epimers of NAD(P)HX.</text>
</comment>
<dbReference type="Gene3D" id="3.40.50.10260">
    <property type="entry name" value="YjeF N-terminal domain"/>
    <property type="match status" value="1"/>
</dbReference>
<keyword evidence="7 17" id="KW-0067">ATP-binding</keyword>
<keyword evidence="11 18" id="KW-0413">Isomerase</keyword>
<keyword evidence="23" id="KW-0808">Transferase</keyword>
<keyword evidence="13" id="KW-0511">Multifunctional enzyme</keyword>
<feature type="domain" description="YjeF N-terminal" evidence="21">
    <location>
        <begin position="10"/>
        <end position="205"/>
    </location>
</feature>
<dbReference type="InterPro" id="IPR000631">
    <property type="entry name" value="CARKD"/>
</dbReference>
<dbReference type="GO" id="GO:0052856">
    <property type="term" value="F:NAD(P)HX epimerase activity"/>
    <property type="evidence" value="ECO:0007669"/>
    <property type="project" value="UniProtKB-UniRule"/>
</dbReference>
<comment type="catalytic activity">
    <reaction evidence="16 17 19">
        <text>(6S)-NADPHX + ADP = AMP + phosphate + NADPH + H(+)</text>
        <dbReference type="Rhea" id="RHEA:32235"/>
        <dbReference type="ChEBI" id="CHEBI:15378"/>
        <dbReference type="ChEBI" id="CHEBI:43474"/>
        <dbReference type="ChEBI" id="CHEBI:57783"/>
        <dbReference type="ChEBI" id="CHEBI:64076"/>
        <dbReference type="ChEBI" id="CHEBI:456215"/>
        <dbReference type="ChEBI" id="CHEBI:456216"/>
        <dbReference type="EC" id="4.2.1.136"/>
    </reaction>
</comment>
<evidence type="ECO:0000256" key="8">
    <source>
        <dbReference type="ARBA" id="ARBA00022857"/>
    </source>
</evidence>
<protein>
    <recommendedName>
        <fullName evidence="19">Bifunctional NAD(P)H-hydrate repair enzyme</fullName>
    </recommendedName>
    <alternativeName>
        <fullName evidence="19">Nicotinamide nucleotide repair protein</fullName>
    </alternativeName>
    <domain>
        <recommendedName>
            <fullName evidence="19">ADP-dependent (S)-NAD(P)H-hydrate dehydratase</fullName>
            <ecNumber evidence="19">4.2.1.136</ecNumber>
        </recommendedName>
        <alternativeName>
            <fullName evidence="19">ADP-dependent NAD(P)HX dehydratase</fullName>
        </alternativeName>
    </domain>
    <domain>
        <recommendedName>
            <fullName evidence="19">NAD(P)H-hydrate epimerase</fullName>
            <ecNumber evidence="19">5.1.99.6</ecNumber>
        </recommendedName>
    </domain>
</protein>
<comment type="caution">
    <text evidence="18">Lacks conserved residue(s) required for the propagation of feature annotation.</text>
</comment>
<feature type="binding site" evidence="17">
    <location>
        <position position="338"/>
    </location>
    <ligand>
        <name>(6S)-NADPHX</name>
        <dbReference type="ChEBI" id="CHEBI:64076"/>
    </ligand>
</feature>
<dbReference type="GO" id="GO:0110051">
    <property type="term" value="P:metabolite repair"/>
    <property type="evidence" value="ECO:0007669"/>
    <property type="project" value="TreeGrafter"/>
</dbReference>
<dbReference type="AlphaFoldDB" id="A0A1I0YMM9"/>
<comment type="catalytic activity">
    <reaction evidence="1 18 19">
        <text>(6R)-NADHX = (6S)-NADHX</text>
        <dbReference type="Rhea" id="RHEA:32215"/>
        <dbReference type="ChEBI" id="CHEBI:64074"/>
        <dbReference type="ChEBI" id="CHEBI:64075"/>
        <dbReference type="EC" id="5.1.99.6"/>
    </reaction>
</comment>
<evidence type="ECO:0000256" key="3">
    <source>
        <dbReference type="ARBA" id="ARBA00006001"/>
    </source>
</evidence>
<keyword evidence="8 17" id="KW-0521">NADP</keyword>
<feature type="binding site" evidence="18">
    <location>
        <position position="117"/>
    </location>
    <ligand>
        <name>K(+)</name>
        <dbReference type="ChEBI" id="CHEBI:29103"/>
    </ligand>
</feature>
<dbReference type="CDD" id="cd01171">
    <property type="entry name" value="YXKO-related"/>
    <property type="match status" value="1"/>
</dbReference>
<proteinExistence type="inferred from homology"/>
<keyword evidence="12 17" id="KW-0456">Lyase</keyword>
<feature type="binding site" evidence="17">
    <location>
        <position position="405"/>
    </location>
    <ligand>
        <name>(6S)-NADPHX</name>
        <dbReference type="ChEBI" id="CHEBI:64076"/>
    </ligand>
</feature>
<reference evidence="23" key="1">
    <citation type="submission" date="2016-10" db="EMBL/GenBank/DDBJ databases">
        <authorList>
            <person name="de Groot N.N."/>
        </authorList>
    </citation>
    <scope>NUCLEOTIDE SEQUENCE [LARGE SCALE GENOMIC DNA]</scope>
    <source>
        <strain evidence="23">CGMCC 1.10697</strain>
    </source>
</reference>
<keyword evidence="23" id="KW-0418">Kinase</keyword>
<keyword evidence="25" id="KW-1185">Reference proteome</keyword>
<comment type="catalytic activity">
    <reaction evidence="15 17 19">
        <text>(6S)-NADHX + ADP = AMP + phosphate + NADH + H(+)</text>
        <dbReference type="Rhea" id="RHEA:32223"/>
        <dbReference type="ChEBI" id="CHEBI:15378"/>
        <dbReference type="ChEBI" id="CHEBI:43474"/>
        <dbReference type="ChEBI" id="CHEBI:57945"/>
        <dbReference type="ChEBI" id="CHEBI:64074"/>
        <dbReference type="ChEBI" id="CHEBI:456215"/>
        <dbReference type="ChEBI" id="CHEBI:456216"/>
        <dbReference type="EC" id="4.2.1.136"/>
    </reaction>
</comment>
<feature type="binding site" evidence="17">
    <location>
        <position position="297"/>
    </location>
    <ligand>
        <name>(6S)-NADPHX</name>
        <dbReference type="ChEBI" id="CHEBI:64076"/>
    </ligand>
</feature>
<dbReference type="PANTHER" id="PTHR12592:SF0">
    <property type="entry name" value="ATP-DEPENDENT (S)-NAD(P)H-HYDRATE DEHYDRATASE"/>
    <property type="match status" value="1"/>
</dbReference>
<dbReference type="EMBL" id="FOKC01000004">
    <property type="protein sequence ID" value="SFB13578.1"/>
    <property type="molecule type" value="Genomic_DNA"/>
</dbReference>
<feature type="binding site" evidence="18">
    <location>
        <position position="59"/>
    </location>
    <ligand>
        <name>K(+)</name>
        <dbReference type="ChEBI" id="CHEBI:29103"/>
    </ligand>
</feature>
<evidence type="ECO:0000256" key="16">
    <source>
        <dbReference type="ARBA" id="ARBA00049209"/>
    </source>
</evidence>
<comment type="similarity">
    <text evidence="17">Belongs to the NnrD/CARKD family.</text>
</comment>
<dbReference type="SUPFAM" id="SSF53613">
    <property type="entry name" value="Ribokinase-like"/>
    <property type="match status" value="1"/>
</dbReference>
<dbReference type="Proteomes" id="UP000199113">
    <property type="component" value="Unassembled WGS sequence"/>
</dbReference>
<dbReference type="HAMAP" id="MF_01965">
    <property type="entry name" value="NADHX_dehydratase"/>
    <property type="match status" value="1"/>
</dbReference>
<dbReference type="STRING" id="748909.SAMN05192575_10431"/>
<dbReference type="GO" id="GO:0046872">
    <property type="term" value="F:metal ion binding"/>
    <property type="evidence" value="ECO:0007669"/>
    <property type="project" value="UniProtKB-UniRule"/>
</dbReference>
<comment type="function">
    <text evidence="14 19">Bifunctional enzyme that catalyzes the epimerization of the S- and R-forms of NAD(P)HX and the dehydration of the S-form of NAD(P)HX at the expense of ADP, which is converted to AMP. This allows the repair of both epimers of NAD(P)HX, a damaged form of NAD(P)H that is a result of enzymatic or heat-dependent hydration.</text>
</comment>
<reference evidence="22 25" key="2">
    <citation type="submission" date="2017-12" db="EMBL/GenBank/DDBJ databases">
        <title>Pharmacopeia of the Arctic Ocean.</title>
        <authorList>
            <person name="Collins E."/>
            <person name="Ducluzeau A.-L."/>
        </authorList>
    </citation>
    <scope>NUCLEOTIDE SEQUENCE [LARGE SCALE GENOMIC DNA]</scope>
    <source>
        <strain evidence="22 25">DSM 23325</strain>
    </source>
</reference>
<evidence type="ECO:0000256" key="10">
    <source>
        <dbReference type="ARBA" id="ARBA00023027"/>
    </source>
</evidence>
<dbReference type="InterPro" id="IPR017953">
    <property type="entry name" value="Carbohydrate_kinase_pred_CS"/>
</dbReference>
<accession>A0A1I0YMM9</accession>
<keyword evidence="10 17" id="KW-0520">NAD</keyword>
<evidence type="ECO:0000256" key="13">
    <source>
        <dbReference type="ARBA" id="ARBA00023268"/>
    </source>
</evidence>
<feature type="binding site" evidence="17">
    <location>
        <begin position="375"/>
        <end position="379"/>
    </location>
    <ligand>
        <name>AMP</name>
        <dbReference type="ChEBI" id="CHEBI:456215"/>
    </ligand>
</feature>
<dbReference type="EC" id="4.2.1.136" evidence="19"/>
<dbReference type="GO" id="GO:0005524">
    <property type="term" value="F:ATP binding"/>
    <property type="evidence" value="ECO:0007669"/>
    <property type="project" value="UniProtKB-UniRule"/>
</dbReference>
<organism evidence="23 24">
    <name type="scientific">Nocardioides alpinus</name>
    <dbReference type="NCBI Taxonomy" id="748909"/>
    <lineage>
        <taxon>Bacteria</taxon>
        <taxon>Bacillati</taxon>
        <taxon>Actinomycetota</taxon>
        <taxon>Actinomycetes</taxon>
        <taxon>Propionibacteriales</taxon>
        <taxon>Nocardioidaceae</taxon>
        <taxon>Nocardioides</taxon>
    </lineage>
</organism>
<evidence type="ECO:0000313" key="24">
    <source>
        <dbReference type="Proteomes" id="UP000199113"/>
    </source>
</evidence>
<dbReference type="InterPro" id="IPR036652">
    <property type="entry name" value="YjeF_N_dom_sf"/>
</dbReference>
<dbReference type="EMBL" id="PJBV01000011">
    <property type="protein sequence ID" value="PKH43569.1"/>
    <property type="molecule type" value="Genomic_DNA"/>
</dbReference>
<dbReference type="InterPro" id="IPR029056">
    <property type="entry name" value="Ribokinase-like"/>
</dbReference>
<evidence type="ECO:0000256" key="19">
    <source>
        <dbReference type="PIRNR" id="PIRNR017184"/>
    </source>
</evidence>
<dbReference type="OrthoDB" id="9806925at2"/>
<evidence type="ECO:0000259" key="21">
    <source>
        <dbReference type="PROSITE" id="PS51385"/>
    </source>
</evidence>
<dbReference type="PIRSF" id="PIRSF017184">
    <property type="entry name" value="Nnr"/>
    <property type="match status" value="1"/>
</dbReference>
<evidence type="ECO:0000256" key="14">
    <source>
        <dbReference type="ARBA" id="ARBA00025153"/>
    </source>
</evidence>
<evidence type="ECO:0000313" key="25">
    <source>
        <dbReference type="Proteomes" id="UP000233565"/>
    </source>
</evidence>
<evidence type="ECO:0000256" key="18">
    <source>
        <dbReference type="HAMAP-Rule" id="MF_01966"/>
    </source>
</evidence>
<evidence type="ECO:0000256" key="5">
    <source>
        <dbReference type="ARBA" id="ARBA00022723"/>
    </source>
</evidence>
<evidence type="ECO:0000256" key="4">
    <source>
        <dbReference type="ARBA" id="ARBA00009524"/>
    </source>
</evidence>